<reference evidence="3" key="1">
    <citation type="journal article" date="2012" name="Stand. Genomic Sci.">
        <title>Complete genome sequence of Halopiger xanaduensis type strain (SH-6(T)).</title>
        <authorList>
            <person name="Anderson I."/>
            <person name="Tindall B.J."/>
            <person name="Rohde M."/>
            <person name="Lucas S."/>
            <person name="Han J."/>
            <person name="Lapidus A."/>
            <person name="Cheng J.F."/>
            <person name="Goodwin L."/>
            <person name="Pitluck S."/>
            <person name="Peters L."/>
            <person name="Pati A."/>
            <person name="Mikhailova N."/>
            <person name="Pagani I."/>
            <person name="Teshima H."/>
            <person name="Han C."/>
            <person name="Tapia R."/>
            <person name="Land M."/>
            <person name="Woyke T."/>
            <person name="Klenk H.P."/>
            <person name="Kyrpides N."/>
            <person name="Ivanova N."/>
        </authorList>
    </citation>
    <scope>NUCLEOTIDE SEQUENCE [LARGE SCALE GENOMIC DNA]</scope>
    <source>
        <strain evidence="3">DSM 18323 / JCM 14033 / SH-6</strain>
        <plasmid evidence="3">Plasmid pHALXA01</plasmid>
    </source>
</reference>
<feature type="transmembrane region" description="Helical" evidence="1">
    <location>
        <begin position="166"/>
        <end position="187"/>
    </location>
</feature>
<dbReference type="Proteomes" id="UP000006794">
    <property type="component" value="Plasmid pHALXA01"/>
</dbReference>
<feature type="transmembrane region" description="Helical" evidence="1">
    <location>
        <begin position="127"/>
        <end position="154"/>
    </location>
</feature>
<protein>
    <recommendedName>
        <fullName evidence="4">Phosphoesterase PA-phosphatase related protein</fullName>
    </recommendedName>
</protein>
<accession>F8DDY0</accession>
<dbReference type="AlphaFoldDB" id="F8DDY0"/>
<proteinExistence type="predicted"/>
<evidence type="ECO:0000256" key="1">
    <source>
        <dbReference type="SAM" id="Phobius"/>
    </source>
</evidence>
<feature type="transmembrane region" description="Helical" evidence="1">
    <location>
        <begin position="39"/>
        <end position="59"/>
    </location>
</feature>
<evidence type="ECO:0008006" key="4">
    <source>
        <dbReference type="Google" id="ProtNLM"/>
    </source>
</evidence>
<feature type="transmembrane region" description="Helical" evidence="1">
    <location>
        <begin position="6"/>
        <end position="27"/>
    </location>
</feature>
<keyword evidence="1" id="KW-0812">Transmembrane</keyword>
<dbReference type="KEGG" id="hxa:Halxa_0656"/>
<keyword evidence="1" id="KW-1133">Transmembrane helix</keyword>
<geneLocation type="plasmid" evidence="2 3">
    <name>pHALXA01</name>
</geneLocation>
<name>F8DDY0_HALXS</name>
<keyword evidence="3" id="KW-1185">Reference proteome</keyword>
<dbReference type="RefSeq" id="WP_013875962.1">
    <property type="nucleotide sequence ID" value="NC_015658.1"/>
</dbReference>
<dbReference type="GeneID" id="10795503"/>
<feature type="transmembrane region" description="Helical" evidence="1">
    <location>
        <begin position="103"/>
        <end position="121"/>
    </location>
</feature>
<gene>
    <name evidence="2" type="ordered locus">Halxa_0656</name>
</gene>
<keyword evidence="1" id="KW-0472">Membrane</keyword>
<organism evidence="2 3">
    <name type="scientific">Halopiger xanaduensis (strain DSM 18323 / JCM 14033 / SH-6)</name>
    <dbReference type="NCBI Taxonomy" id="797210"/>
    <lineage>
        <taxon>Archaea</taxon>
        <taxon>Methanobacteriati</taxon>
        <taxon>Methanobacteriota</taxon>
        <taxon>Stenosarchaea group</taxon>
        <taxon>Halobacteria</taxon>
        <taxon>Halobacteriales</taxon>
        <taxon>Natrialbaceae</taxon>
        <taxon>Halopiger</taxon>
    </lineage>
</organism>
<evidence type="ECO:0000313" key="3">
    <source>
        <dbReference type="Proteomes" id="UP000006794"/>
    </source>
</evidence>
<sequence>MNVAATLSEVFAPELFVLVVTVTVAGYELIGSGFSSRSLAGRIAAVLTAWGLAFAVYQGGPTIVSTSVPGGEDFFASIGLIVGFVVIWLAWDQGGWGEVLPLYCLLLIGTSVVHILVVPLWDVSSHVTYAAVSTGFLVFVDRRFVVSLLIPVGLVWSRIAIDAHSVVESVGGLVFAAVVVAVAMSIGKVPQNQARISK</sequence>
<dbReference type="HOGENOM" id="CLU_1357889_0_0_2"/>
<keyword evidence="2" id="KW-0614">Plasmid</keyword>
<feature type="transmembrane region" description="Helical" evidence="1">
    <location>
        <begin position="74"/>
        <end position="91"/>
    </location>
</feature>
<evidence type="ECO:0000313" key="2">
    <source>
        <dbReference type="EMBL" id="AEH39235.1"/>
    </source>
</evidence>
<dbReference type="EMBL" id="CP002840">
    <property type="protein sequence ID" value="AEH39235.1"/>
    <property type="molecule type" value="Genomic_DNA"/>
</dbReference>
<dbReference type="OrthoDB" id="342273at2157"/>